<evidence type="ECO:0000313" key="1">
    <source>
        <dbReference type="EMBL" id="MCC9070836.1"/>
    </source>
</evidence>
<dbReference type="PROSITE" id="PS51257">
    <property type="entry name" value="PROKAR_LIPOPROTEIN"/>
    <property type="match status" value="1"/>
</dbReference>
<dbReference type="Proteomes" id="UP001430919">
    <property type="component" value="Unassembled WGS sequence"/>
</dbReference>
<evidence type="ECO:0000313" key="2">
    <source>
        <dbReference type="Proteomes" id="UP001430919"/>
    </source>
</evidence>
<dbReference type="SUPFAM" id="SSF48452">
    <property type="entry name" value="TPR-like"/>
    <property type="match status" value="1"/>
</dbReference>
<dbReference type="RefSeq" id="WP_229987503.1">
    <property type="nucleotide sequence ID" value="NZ_JAJJMO010000001.1"/>
</dbReference>
<dbReference type="EMBL" id="JAJJMO010000001">
    <property type="protein sequence ID" value="MCC9070836.1"/>
    <property type="molecule type" value="Genomic_DNA"/>
</dbReference>
<reference evidence="1" key="1">
    <citation type="submission" date="2021-11" db="EMBL/GenBank/DDBJ databases">
        <title>Description of novel Flavobacterium species.</title>
        <authorList>
            <person name="Saticioglu I.B."/>
            <person name="Ay H."/>
            <person name="Altun S."/>
            <person name="Duman M."/>
        </authorList>
    </citation>
    <scope>NUCLEOTIDE SEQUENCE</scope>
    <source>
        <strain evidence="1">F-65</strain>
    </source>
</reference>
<dbReference type="Gene3D" id="1.25.40.390">
    <property type="match status" value="1"/>
</dbReference>
<dbReference type="InterPro" id="IPR011990">
    <property type="entry name" value="TPR-like_helical_dom_sf"/>
</dbReference>
<gene>
    <name evidence="1" type="ORF">LNQ49_04395</name>
</gene>
<accession>A0ABS8MPZ0</accession>
<protein>
    <submittedName>
        <fullName evidence="1">SusD/RagB family nutrient-binding outer membrane lipoprotein</fullName>
    </submittedName>
</protein>
<dbReference type="Pfam" id="PF12741">
    <property type="entry name" value="SusD-like"/>
    <property type="match status" value="1"/>
</dbReference>
<proteinExistence type="predicted"/>
<dbReference type="InterPro" id="IPR024302">
    <property type="entry name" value="SusD-like"/>
</dbReference>
<keyword evidence="2" id="KW-1185">Reference proteome</keyword>
<comment type="caution">
    <text evidence="1">The sequence shown here is derived from an EMBL/GenBank/DDBJ whole genome shotgun (WGS) entry which is preliminary data.</text>
</comment>
<keyword evidence="1" id="KW-0449">Lipoprotein</keyword>
<organism evidence="1 2">
    <name type="scientific">Flavobacterium pisciphilum</name>
    <dbReference type="NCBI Taxonomy" id="2893755"/>
    <lineage>
        <taxon>Bacteria</taxon>
        <taxon>Pseudomonadati</taxon>
        <taxon>Bacteroidota</taxon>
        <taxon>Flavobacteriia</taxon>
        <taxon>Flavobacteriales</taxon>
        <taxon>Flavobacteriaceae</taxon>
        <taxon>Flavobacterium</taxon>
    </lineage>
</organism>
<sequence>MIINKIKRTAICFSLLTAFSCTDNFEDINTNPNGFTEEQLKQDNNDIRSLFAPMFNRFLIVDVTWQYQVQQNLNADMWSGYMTTPIPFGTFNNHDYALNSGWTSTPWDDGYLNLMSNIKKIGEAAKGKSDQFYAWSLIFKVASMQRLTDMYGPVIYSQHGKTTTPIEYDSQEQVYTQMFKDLDVAVADLTARVDSGEAQQFNKTDLTTYKGSYQQWIKYANSLRLRMAMHIVKVSPALAKVEAEKAISHKLGVMISNDDVMNVRSPQNLNPIDVISNVWAGLNMSADMESMLLGYNDPRVGKFFATSTRFPGEYVGVRTGIIYPDKVFYNATSRTGVVTKSGNCVWMTTAEVYFLRSEGALRGWNMGGTAKDLYEGGVKASFDQFGVSGAAAYLADNTKMARDYVDRLASQNNIAAVNKVTVAWDDAATNEVKLQKIITQKWIANYPEGQEAWTEFRRTGYPKLFPISNNRSGGLITTEFGVRRLPFADSEVALNAGGVASGIAKLGGPDNGGTRVWWDTTGPNF</sequence>
<name>A0ABS8MPZ0_9FLAO</name>